<evidence type="ECO:0000259" key="8">
    <source>
        <dbReference type="Pfam" id="PF06429"/>
    </source>
</evidence>
<gene>
    <name evidence="9" type="primary">flgC</name>
    <name evidence="9" type="ORF">MOP44_21550</name>
</gene>
<evidence type="ECO:0000256" key="2">
    <source>
        <dbReference type="ARBA" id="ARBA00009677"/>
    </source>
</evidence>
<dbReference type="Pfam" id="PF00460">
    <property type="entry name" value="Flg_bb_rod"/>
    <property type="match status" value="1"/>
</dbReference>
<evidence type="ECO:0000256" key="6">
    <source>
        <dbReference type="RuleBase" id="RU362062"/>
    </source>
</evidence>
<dbReference type="Pfam" id="PF06429">
    <property type="entry name" value="Flg_bbr_C"/>
    <property type="match status" value="1"/>
</dbReference>
<evidence type="ECO:0000256" key="4">
    <source>
        <dbReference type="ARBA" id="ARBA00023143"/>
    </source>
</evidence>
<comment type="similarity">
    <text evidence="2">Belongs to the flagella basal body rod proteins family.</text>
</comment>
<dbReference type="GO" id="GO:0071978">
    <property type="term" value="P:bacterial-type flagellum-dependent swarming motility"/>
    <property type="evidence" value="ECO:0007669"/>
    <property type="project" value="TreeGrafter"/>
</dbReference>
<keyword evidence="10" id="KW-1185">Reference proteome</keyword>
<dbReference type="InterPro" id="IPR010930">
    <property type="entry name" value="Flg_bb/hook_C_dom"/>
</dbReference>
<evidence type="ECO:0000256" key="1">
    <source>
        <dbReference type="ARBA" id="ARBA00004117"/>
    </source>
</evidence>
<sequence>MNLFGLMEASGSAMQAERVRAEVVAANMANAETTRTESGGPYRRQHVVFEANAKATSFADVLGNSTSGSVASNLLPLGTAPNKAAGGVHIAGVVQDPASPLKRYDPGHPDAGPDGYVAYPDINPLTEMVDLMSATRAYGLNGSAVQAEKGMITAALDIAKG</sequence>
<dbReference type="EMBL" id="CP093313">
    <property type="protein sequence ID" value="UWZ83142.1"/>
    <property type="molecule type" value="Genomic_DNA"/>
</dbReference>
<comment type="subunit">
    <text evidence="5 6">The basal body constitutes a major portion of the flagellar organelle and consists of four rings (L,P,S, and M) mounted on a central rod. The rod consists of about 26 subunits of FlgG in the distal portion, and FlgB, FlgC and FlgF are thought to build up the proximal portion of the rod with about 6 subunits each.</text>
</comment>
<protein>
    <recommendedName>
        <fullName evidence="3 6">Flagellar basal-body rod protein FlgC</fullName>
    </recommendedName>
</protein>
<name>A0A9J7BQC6_9BACT</name>
<organism evidence="9 10">
    <name type="scientific">Occallatibacter riparius</name>
    <dbReference type="NCBI Taxonomy" id="1002689"/>
    <lineage>
        <taxon>Bacteria</taxon>
        <taxon>Pseudomonadati</taxon>
        <taxon>Acidobacteriota</taxon>
        <taxon>Terriglobia</taxon>
        <taxon>Terriglobales</taxon>
        <taxon>Acidobacteriaceae</taxon>
        <taxon>Occallatibacter</taxon>
    </lineage>
</organism>
<evidence type="ECO:0000259" key="7">
    <source>
        <dbReference type="Pfam" id="PF00460"/>
    </source>
</evidence>
<dbReference type="RefSeq" id="WP_260792476.1">
    <property type="nucleotide sequence ID" value="NZ_CP093313.1"/>
</dbReference>
<dbReference type="PROSITE" id="PS00588">
    <property type="entry name" value="FLAGELLA_BB_ROD"/>
    <property type="match status" value="1"/>
</dbReference>
<dbReference type="InterPro" id="IPR019776">
    <property type="entry name" value="Flagellar_basal_body_rod_CS"/>
</dbReference>
<keyword evidence="4 6" id="KW-0975">Bacterial flagellum</keyword>
<comment type="subcellular location">
    <subcellularLocation>
        <location evidence="1 6">Bacterial flagellum basal body</location>
    </subcellularLocation>
</comment>
<dbReference type="NCBIfam" id="TIGR01395">
    <property type="entry name" value="FlgC"/>
    <property type="match status" value="1"/>
</dbReference>
<keyword evidence="9" id="KW-0969">Cilium</keyword>
<dbReference type="GO" id="GO:0030694">
    <property type="term" value="C:bacterial-type flagellum basal body, rod"/>
    <property type="evidence" value="ECO:0007669"/>
    <property type="project" value="UniProtKB-UniRule"/>
</dbReference>
<evidence type="ECO:0000256" key="3">
    <source>
        <dbReference type="ARBA" id="ARBA00017941"/>
    </source>
</evidence>
<dbReference type="PANTHER" id="PTHR30435">
    <property type="entry name" value="FLAGELLAR PROTEIN"/>
    <property type="match status" value="1"/>
</dbReference>
<keyword evidence="9" id="KW-0966">Cell projection</keyword>
<dbReference type="InterPro" id="IPR006299">
    <property type="entry name" value="FlgC"/>
</dbReference>
<evidence type="ECO:0000313" key="10">
    <source>
        <dbReference type="Proteomes" id="UP001059380"/>
    </source>
</evidence>
<proteinExistence type="inferred from homology"/>
<dbReference type="AlphaFoldDB" id="A0A9J7BQC6"/>
<reference evidence="9" key="1">
    <citation type="submission" date="2021-04" db="EMBL/GenBank/DDBJ databases">
        <title>Phylogenetic analysis of Acidobacteriaceae.</title>
        <authorList>
            <person name="Qiu L."/>
            <person name="Zhang Q."/>
        </authorList>
    </citation>
    <scope>NUCLEOTIDE SEQUENCE</scope>
    <source>
        <strain evidence="9">DSM 25168</strain>
    </source>
</reference>
<dbReference type="InterPro" id="IPR001444">
    <property type="entry name" value="Flag_bb_rod_N"/>
</dbReference>
<accession>A0A9J7BQC6</accession>
<feature type="domain" description="Flagellar basal-body/hook protein C-terminal" evidence="8">
    <location>
        <begin position="115"/>
        <end position="157"/>
    </location>
</feature>
<feature type="domain" description="Flagellar basal body rod protein N-terminal" evidence="7">
    <location>
        <begin position="7"/>
        <end position="34"/>
    </location>
</feature>
<dbReference type="PANTHER" id="PTHR30435:SF2">
    <property type="entry name" value="FLAGELLAR BASAL-BODY ROD PROTEIN FLGC"/>
    <property type="match status" value="1"/>
</dbReference>
<dbReference type="Proteomes" id="UP001059380">
    <property type="component" value="Chromosome"/>
</dbReference>
<dbReference type="KEGG" id="orp:MOP44_21550"/>
<evidence type="ECO:0000313" key="9">
    <source>
        <dbReference type="EMBL" id="UWZ83142.1"/>
    </source>
</evidence>
<keyword evidence="9" id="KW-0282">Flagellum</keyword>
<evidence type="ECO:0000256" key="5">
    <source>
        <dbReference type="ARBA" id="ARBA00025933"/>
    </source>
</evidence>